<keyword evidence="1" id="KW-0863">Zinc-finger</keyword>
<feature type="domain" description="SWIM-type" evidence="2">
    <location>
        <begin position="591"/>
        <end position="622"/>
    </location>
</feature>
<dbReference type="InterPro" id="IPR007527">
    <property type="entry name" value="Znf_SWIM"/>
</dbReference>
<dbReference type="Proteomes" id="UP001162480">
    <property type="component" value="Chromosome 28"/>
</dbReference>
<proteinExistence type="predicted"/>
<dbReference type="GO" id="GO:0008270">
    <property type="term" value="F:zinc ion binding"/>
    <property type="evidence" value="ECO:0007669"/>
    <property type="project" value="UniProtKB-KW"/>
</dbReference>
<organism evidence="3 4">
    <name type="scientific">Octopus vulgaris</name>
    <name type="common">Common octopus</name>
    <dbReference type="NCBI Taxonomy" id="6645"/>
    <lineage>
        <taxon>Eukaryota</taxon>
        <taxon>Metazoa</taxon>
        <taxon>Spiralia</taxon>
        <taxon>Lophotrochozoa</taxon>
        <taxon>Mollusca</taxon>
        <taxon>Cephalopoda</taxon>
        <taxon>Coleoidea</taxon>
        <taxon>Octopodiformes</taxon>
        <taxon>Octopoda</taxon>
        <taxon>Incirrata</taxon>
        <taxon>Octopodidae</taxon>
        <taxon>Octopus</taxon>
    </lineage>
</organism>
<evidence type="ECO:0000259" key="2">
    <source>
        <dbReference type="PROSITE" id="PS50966"/>
    </source>
</evidence>
<dbReference type="PANTHER" id="PTHR35385">
    <property type="entry name" value="PROTEIN B, PUTATIVE-RELATED-RELATED"/>
    <property type="match status" value="1"/>
</dbReference>
<gene>
    <name evidence="3" type="ORF">OCTVUL_1B024942</name>
</gene>
<accession>A0AA36BXX9</accession>
<evidence type="ECO:0000313" key="3">
    <source>
        <dbReference type="EMBL" id="CAI9742365.1"/>
    </source>
</evidence>
<evidence type="ECO:0000313" key="4">
    <source>
        <dbReference type="Proteomes" id="UP001162480"/>
    </source>
</evidence>
<dbReference type="EMBL" id="OX597841">
    <property type="protein sequence ID" value="CAI9742365.1"/>
    <property type="molecule type" value="Genomic_DNA"/>
</dbReference>
<sequence>MLAFKMATSDCHSNLVLCSHSDANIIDAEHIRWLAEFLPENYKHHICNIEIVEKEVKVTLRLAVSTKEGAKEWLESMQKSSLSTFRVERTYPSSGEKVLFKTEFRCQHNTKPRTTTADQRKGSKNTNCPAGLSMIGKVSTFEKSDGKKRKCRSSDPHMPDHPLIVKFKCTHNHPLRAEDALKHRDVSEEVKVKFLELFNKGYTPSKALELHKYDLQLQHSDNYLFISADRSITPDLQYCYRLYYQTFKKEYGEAKGEFILKDLKRKIEEGLFGDDIKLSLVGPEGKQAAIAIVTPLMRRVHKLIKHSGELVFIDASGNMNRQGCRVFLLLTHSCAGGLPLGVLITTSESTETITEALKLYNSLLDNSAYFGRGWKSGPEIFMTDDSTSERQSLHAVYPDATLLHCVFHILQAFWRFLLEAKNAVRQEDRPHLFSLLKDMIYCDTIEALKAKHGEIMNDETLKRYECVRKHLEDICAKKTSWAVCYRVGLNVGNNTNNYAETAMRIMKDQILERTRAYNLIQLVDFIVTRVETYYERRLIDVCNNRLDRLLQSRFFPDIMAGSKIDPNEIVGIANSKNLFMVPSETDDPTTYMVDIALGVCQCRKGITGGPCKHQYLVFKKLNILSCWNFIPINDPSMRELLYEVATGCSNVPKQWFLPLNCQNEPDQVDTNSITMESIDNIKTEPHCADSDDNCMESNNHINENDGADWKDMEISDGCTSKPSAEDGSDPIINELNKAFLALQESYSQDKEFFGGPVKKFSKHLLELTSGTDTALASALHCFGWYSDVERKNENI</sequence>
<evidence type="ECO:0000256" key="1">
    <source>
        <dbReference type="PROSITE-ProRule" id="PRU00325"/>
    </source>
</evidence>
<dbReference type="AlphaFoldDB" id="A0AA36BXX9"/>
<dbReference type="PANTHER" id="PTHR35385:SF2">
    <property type="entry name" value="PROTEIN B, PUTATIVE-RELATED"/>
    <property type="match status" value="1"/>
</dbReference>
<protein>
    <submittedName>
        <fullName evidence="3">XP_036371127.1LOW QUALITY PROTEIN: uncharacterized protein LOC115226635</fullName>
    </submittedName>
</protein>
<keyword evidence="1" id="KW-0479">Metal-binding</keyword>
<reference evidence="3" key="1">
    <citation type="submission" date="2023-08" db="EMBL/GenBank/DDBJ databases">
        <authorList>
            <person name="Alioto T."/>
            <person name="Alioto T."/>
            <person name="Gomez Garrido J."/>
        </authorList>
    </citation>
    <scope>NUCLEOTIDE SEQUENCE</scope>
</reference>
<keyword evidence="4" id="KW-1185">Reference proteome</keyword>
<name>A0AA36BXX9_OCTVU</name>
<dbReference type="PROSITE" id="PS50966">
    <property type="entry name" value="ZF_SWIM"/>
    <property type="match status" value="1"/>
</dbReference>
<keyword evidence="1" id="KW-0862">Zinc</keyword>